<keyword evidence="8" id="KW-1185">Reference proteome</keyword>
<comment type="subcellular location">
    <subcellularLocation>
        <location evidence="1">Membrane</location>
        <topology evidence="1">Multi-pass membrane protein</topology>
    </subcellularLocation>
</comment>
<dbReference type="EMBL" id="AOLN01000018">
    <property type="protein sequence ID" value="ELZ91739.1"/>
    <property type="molecule type" value="Genomic_DNA"/>
</dbReference>
<evidence type="ECO:0000256" key="2">
    <source>
        <dbReference type="ARBA" id="ARBA00009190"/>
    </source>
</evidence>
<dbReference type="RefSeq" id="WP_008321565.1">
    <property type="nucleotide sequence ID" value="NZ_AOLN01000018.1"/>
</dbReference>
<dbReference type="Proteomes" id="UP000011550">
    <property type="component" value="Unassembled WGS sequence"/>
</dbReference>
<dbReference type="AlphaFoldDB" id="M0I8F7"/>
<dbReference type="PANTHER" id="PTHR12608">
    <property type="entry name" value="TRANSMEMBRANE PROTEIN HTP-1 RELATED"/>
    <property type="match status" value="1"/>
</dbReference>
<sequence length="231" mass="24430">MTGWTEVVIIAFVSQLAVLPGEKVQFIIAGLSTRYDPKVVVAAAGSAFAGWTALEIVLGMTLKNAFPAAVLDAITAALFALFAVLLYRAAPSSGAAAELADGGVAESAPSLTVFGHELSEQRFGGFFPIFAMMAAGEFGDKTQFVTIGLAVQYGAHPGIWVGEMLAIIPVSIANAYFFHRFYDNFNTRKAYLGAAALFGFFAFDTTLSIFTGISIWEAIVGTVSDVVLSLF</sequence>
<name>M0I8F7_9EURY</name>
<evidence type="ECO:0000313" key="8">
    <source>
        <dbReference type="Proteomes" id="UP000011550"/>
    </source>
</evidence>
<evidence type="ECO:0000256" key="5">
    <source>
        <dbReference type="ARBA" id="ARBA00023136"/>
    </source>
</evidence>
<dbReference type="PATRIC" id="fig|662479.7.peg.3149"/>
<dbReference type="GO" id="GO:0016020">
    <property type="term" value="C:membrane"/>
    <property type="evidence" value="ECO:0007669"/>
    <property type="project" value="UniProtKB-SubCell"/>
</dbReference>
<comment type="similarity">
    <text evidence="2">Belongs to the GDT1 family.</text>
</comment>
<evidence type="ECO:0000313" key="7">
    <source>
        <dbReference type="EMBL" id="ELZ91739.1"/>
    </source>
</evidence>
<dbReference type="Pfam" id="PF01169">
    <property type="entry name" value="GDT1"/>
    <property type="match status" value="2"/>
</dbReference>
<keyword evidence="3 6" id="KW-0812">Transmembrane</keyword>
<evidence type="ECO:0000256" key="6">
    <source>
        <dbReference type="SAM" id="Phobius"/>
    </source>
</evidence>
<evidence type="ECO:0000256" key="1">
    <source>
        <dbReference type="ARBA" id="ARBA00004141"/>
    </source>
</evidence>
<dbReference type="PANTHER" id="PTHR12608:SF1">
    <property type="entry name" value="TRANSMEMBRANE PROTEIN 165"/>
    <property type="match status" value="1"/>
</dbReference>
<reference evidence="7 8" key="1">
    <citation type="journal article" date="2014" name="PLoS Genet.">
        <title>Phylogenetically driven sequencing of extremely halophilic archaea reveals strategies for static and dynamic osmo-response.</title>
        <authorList>
            <person name="Becker E.A."/>
            <person name="Seitzer P.M."/>
            <person name="Tritt A."/>
            <person name="Larsen D."/>
            <person name="Krusor M."/>
            <person name="Yao A.I."/>
            <person name="Wu D."/>
            <person name="Madern D."/>
            <person name="Eisen J.A."/>
            <person name="Darling A.E."/>
            <person name="Facciotti M.T."/>
        </authorList>
    </citation>
    <scope>NUCLEOTIDE SEQUENCE [LARGE SCALE GENOMIC DNA]</scope>
    <source>
        <strain evidence="7 8">ATCC BAA-1512</strain>
    </source>
</reference>
<proteinExistence type="inferred from homology"/>
<feature type="transmembrane region" description="Helical" evidence="6">
    <location>
        <begin position="159"/>
        <end position="178"/>
    </location>
</feature>
<dbReference type="InterPro" id="IPR001727">
    <property type="entry name" value="GDT1-like"/>
</dbReference>
<dbReference type="OrthoDB" id="85362at2157"/>
<organism evidence="7 8">
    <name type="scientific">Haloferax mucosum ATCC BAA-1512</name>
    <dbReference type="NCBI Taxonomy" id="662479"/>
    <lineage>
        <taxon>Archaea</taxon>
        <taxon>Methanobacteriati</taxon>
        <taxon>Methanobacteriota</taxon>
        <taxon>Stenosarchaea group</taxon>
        <taxon>Halobacteria</taxon>
        <taxon>Halobacteriales</taxon>
        <taxon>Haloferacaceae</taxon>
        <taxon>Haloferax</taxon>
    </lineage>
</organism>
<gene>
    <name evidence="7" type="ORF">C440_15534</name>
</gene>
<feature type="transmembrane region" description="Helical" evidence="6">
    <location>
        <begin position="39"/>
        <end position="58"/>
    </location>
</feature>
<evidence type="ECO:0000256" key="3">
    <source>
        <dbReference type="ARBA" id="ARBA00022692"/>
    </source>
</evidence>
<keyword evidence="4 6" id="KW-1133">Transmembrane helix</keyword>
<evidence type="ECO:0000256" key="4">
    <source>
        <dbReference type="ARBA" id="ARBA00022989"/>
    </source>
</evidence>
<feature type="transmembrane region" description="Helical" evidence="6">
    <location>
        <begin position="190"/>
        <end position="216"/>
    </location>
</feature>
<protein>
    <submittedName>
        <fullName evidence="7">Uncharacterized protein</fullName>
    </submittedName>
</protein>
<dbReference type="STRING" id="662479.C440_15534"/>
<feature type="transmembrane region" description="Helical" evidence="6">
    <location>
        <begin position="65"/>
        <end position="87"/>
    </location>
</feature>
<keyword evidence="5 6" id="KW-0472">Membrane</keyword>
<dbReference type="GO" id="GO:0046873">
    <property type="term" value="F:metal ion transmembrane transporter activity"/>
    <property type="evidence" value="ECO:0007669"/>
    <property type="project" value="InterPro"/>
</dbReference>
<accession>M0I8F7</accession>
<comment type="caution">
    <text evidence="7">The sequence shown here is derived from an EMBL/GenBank/DDBJ whole genome shotgun (WGS) entry which is preliminary data.</text>
</comment>